<organism evidence="2">
    <name type="scientific">Solanum chacoense</name>
    <name type="common">Chaco potato</name>
    <dbReference type="NCBI Taxonomy" id="4108"/>
    <lineage>
        <taxon>Eukaryota</taxon>
        <taxon>Viridiplantae</taxon>
        <taxon>Streptophyta</taxon>
        <taxon>Embryophyta</taxon>
        <taxon>Tracheophyta</taxon>
        <taxon>Spermatophyta</taxon>
        <taxon>Magnoliopsida</taxon>
        <taxon>eudicotyledons</taxon>
        <taxon>Gunneridae</taxon>
        <taxon>Pentapetalae</taxon>
        <taxon>asterids</taxon>
        <taxon>lamiids</taxon>
        <taxon>Solanales</taxon>
        <taxon>Solanaceae</taxon>
        <taxon>Solanoideae</taxon>
        <taxon>Solaneae</taxon>
        <taxon>Solanum</taxon>
    </lineage>
</organism>
<evidence type="ECO:0000256" key="1">
    <source>
        <dbReference type="SAM" id="SignalP"/>
    </source>
</evidence>
<feature type="chain" id="PRO_5006865534" evidence="1">
    <location>
        <begin position="23"/>
        <end position="62"/>
    </location>
</feature>
<protein>
    <submittedName>
        <fullName evidence="2">Putative ovule protein</fullName>
    </submittedName>
</protein>
<feature type="signal peptide" evidence="1">
    <location>
        <begin position="1"/>
        <end position="22"/>
    </location>
</feature>
<accession>A0A0V0GV74</accession>
<evidence type="ECO:0000313" key="2">
    <source>
        <dbReference type="EMBL" id="JAP11158.1"/>
    </source>
</evidence>
<dbReference type="AlphaFoldDB" id="A0A0V0GV74"/>
<reference evidence="2" key="1">
    <citation type="submission" date="2015-12" db="EMBL/GenBank/DDBJ databases">
        <title>Gene expression during late stages of embryo sac development: a critical building block for successful pollen-pistil interactions.</title>
        <authorList>
            <person name="Liu Y."/>
            <person name="Joly V."/>
            <person name="Sabar M."/>
            <person name="Matton D.P."/>
        </authorList>
    </citation>
    <scope>NUCLEOTIDE SEQUENCE</scope>
</reference>
<keyword evidence="1" id="KW-0732">Signal</keyword>
<proteinExistence type="predicted"/>
<name>A0A0V0GV74_SOLCH</name>
<dbReference type="EMBL" id="GEDG01031837">
    <property type="protein sequence ID" value="JAP11158.1"/>
    <property type="molecule type" value="Transcribed_RNA"/>
</dbReference>
<sequence>MHFLYQFYSIKVFLLFELLVNRMIISPSVMHTDIFRPYDCYSIACSLSYDCYSIACSLYTQY</sequence>